<evidence type="ECO:0000313" key="1">
    <source>
        <dbReference type="EMBL" id="ETZ17706.1"/>
    </source>
</evidence>
<dbReference type="Proteomes" id="UP000019148">
    <property type="component" value="Unassembled WGS sequence"/>
</dbReference>
<reference evidence="1 2" key="1">
    <citation type="submission" date="2013-12" db="EMBL/GenBank/DDBJ databases">
        <title>Comparative genomics of relapsing fever spirochetes.</title>
        <authorList>
            <person name="Schwan T.G."/>
            <person name="Raffel S.J."/>
            <person name="Porcella S.F."/>
        </authorList>
    </citation>
    <scope>NUCLEOTIDE SEQUENCE [LARGE SCALE GENOMIC DNA]</scope>
    <source>
        <strain evidence="1 2">CR2A</strain>
    </source>
</reference>
<organism evidence="1 2">
    <name type="scientific">Borrelia duttonii CR2A</name>
    <dbReference type="NCBI Taxonomy" id="1432657"/>
    <lineage>
        <taxon>Bacteria</taxon>
        <taxon>Pseudomonadati</taxon>
        <taxon>Spirochaetota</taxon>
        <taxon>Spirochaetia</taxon>
        <taxon>Spirochaetales</taxon>
        <taxon>Borreliaceae</taxon>
        <taxon>Borrelia</taxon>
    </lineage>
</organism>
<protein>
    <submittedName>
        <fullName evidence="1">Uncharacterized protein</fullName>
    </submittedName>
</protein>
<proteinExistence type="predicted"/>
<name>W6TX82_9SPIR</name>
<evidence type="ECO:0000313" key="2">
    <source>
        <dbReference type="Proteomes" id="UP000019148"/>
    </source>
</evidence>
<dbReference type="AlphaFoldDB" id="W6TX82"/>
<comment type="caution">
    <text evidence="1">The sequence shown here is derived from an EMBL/GenBank/DDBJ whole genome shotgun (WGS) entry which is preliminary data.</text>
</comment>
<dbReference type="InterPro" id="IPR006739">
    <property type="entry name" value="DUF603"/>
</dbReference>
<dbReference type="EMBL" id="AZIT01000010">
    <property type="protein sequence ID" value="ETZ17706.1"/>
    <property type="molecule type" value="Genomic_DNA"/>
</dbReference>
<dbReference type="Pfam" id="PF04645">
    <property type="entry name" value="DUF603"/>
    <property type="match status" value="1"/>
</dbReference>
<sequence>MSRVKRVYEDCVMYFSEGRLSDVEIAKELCVSRANVCKMRQR</sequence>
<gene>
    <name evidence="1" type="ORF">BDCR2A_01373</name>
</gene>
<accession>W6TX82</accession>